<dbReference type="EnsemblPlants" id="AUR62002315-RA">
    <property type="protein sequence ID" value="AUR62002315-RA:cds"/>
    <property type="gene ID" value="AUR62002315"/>
</dbReference>
<name>A0A803KTF7_CHEQI</name>
<evidence type="ECO:0000256" key="1">
    <source>
        <dbReference type="ARBA" id="ARBA00005771"/>
    </source>
</evidence>
<sequence>MTITQSHENEALLVLEKEAKKLEECLPKADFMGCNKKFQLVRYQDYWHLDKHYIKNTYTFQKQFQAQDSDFIISSIPKTGTTWLKSLLFAVVNRVHYPNTRENHPILSGHPHDLVYRLENGIYGEFYGEFGKDNNLCPSTLDDIPSPRLFSTHVPYTSLPESIKKSECRIIFITRNPLDSLVSQWHFYTKTAKNLYGEDFKPYSLEDYFKNFMDGKILYGPFFEHAIEYWKQSLERPHKVLFLKYEDLKDDPTLQLKRLAEFVGMPFSPQEEGGGVIKDIIELCSIKNLKELDVNKNGKVVQIYPDDYLLSGNIKQTGLTVWFYSSYVETVLS</sequence>
<dbReference type="InterPro" id="IPR027417">
    <property type="entry name" value="P-loop_NTPase"/>
</dbReference>
<protein>
    <recommendedName>
        <fullName evidence="3">Sulfotransferase</fullName>
        <ecNumber evidence="3">2.8.2.-</ecNumber>
    </recommendedName>
</protein>
<reference evidence="5" key="2">
    <citation type="submission" date="2021-03" db="UniProtKB">
        <authorList>
            <consortium name="EnsemblPlants"/>
        </authorList>
    </citation>
    <scope>IDENTIFICATION</scope>
</reference>
<dbReference type="GO" id="GO:0008146">
    <property type="term" value="F:sulfotransferase activity"/>
    <property type="evidence" value="ECO:0007669"/>
    <property type="project" value="InterPro"/>
</dbReference>
<evidence type="ECO:0000256" key="3">
    <source>
        <dbReference type="RuleBase" id="RU361155"/>
    </source>
</evidence>
<evidence type="ECO:0000259" key="4">
    <source>
        <dbReference type="Pfam" id="PF00685"/>
    </source>
</evidence>
<comment type="similarity">
    <text evidence="1 3">Belongs to the sulfotransferase 1 family.</text>
</comment>
<proteinExistence type="inferred from homology"/>
<dbReference type="SUPFAM" id="SSF52540">
    <property type="entry name" value="P-loop containing nucleoside triphosphate hydrolases"/>
    <property type="match status" value="1"/>
</dbReference>
<evidence type="ECO:0000313" key="6">
    <source>
        <dbReference type="Proteomes" id="UP000596660"/>
    </source>
</evidence>
<accession>A0A803KTF7</accession>
<dbReference type="Gramene" id="AUR62002315-RA">
    <property type="protein sequence ID" value="AUR62002315-RA:cds"/>
    <property type="gene ID" value="AUR62002315"/>
</dbReference>
<dbReference type="InterPro" id="IPR000863">
    <property type="entry name" value="Sulfotransferase_dom"/>
</dbReference>
<dbReference type="AlphaFoldDB" id="A0A803KTF7"/>
<dbReference type="Gene3D" id="3.40.50.300">
    <property type="entry name" value="P-loop containing nucleotide triphosphate hydrolases"/>
    <property type="match status" value="1"/>
</dbReference>
<evidence type="ECO:0000313" key="5">
    <source>
        <dbReference type="EnsemblPlants" id="AUR62002315-RA:cds"/>
    </source>
</evidence>
<keyword evidence="2 3" id="KW-0808">Transferase</keyword>
<dbReference type="Pfam" id="PF00685">
    <property type="entry name" value="Sulfotransfer_1"/>
    <property type="match status" value="1"/>
</dbReference>
<dbReference type="PANTHER" id="PTHR11783">
    <property type="entry name" value="SULFOTRANSFERASE SULT"/>
    <property type="match status" value="1"/>
</dbReference>
<dbReference type="Proteomes" id="UP000596660">
    <property type="component" value="Unplaced"/>
</dbReference>
<keyword evidence="6" id="KW-1185">Reference proteome</keyword>
<feature type="domain" description="Sulfotransferase" evidence="4">
    <location>
        <begin position="68"/>
        <end position="300"/>
    </location>
</feature>
<dbReference type="EC" id="2.8.2.-" evidence="3"/>
<evidence type="ECO:0000256" key="2">
    <source>
        <dbReference type="ARBA" id="ARBA00022679"/>
    </source>
</evidence>
<reference evidence="5" key="1">
    <citation type="journal article" date="2017" name="Nature">
        <title>The genome of Chenopodium quinoa.</title>
        <authorList>
            <person name="Jarvis D.E."/>
            <person name="Ho Y.S."/>
            <person name="Lightfoot D.J."/>
            <person name="Schmoeckel S.M."/>
            <person name="Li B."/>
            <person name="Borm T.J.A."/>
            <person name="Ohyanagi H."/>
            <person name="Mineta K."/>
            <person name="Michell C.T."/>
            <person name="Saber N."/>
            <person name="Kharbatia N.M."/>
            <person name="Rupper R.R."/>
            <person name="Sharp A.R."/>
            <person name="Dally N."/>
            <person name="Boughton B.A."/>
            <person name="Woo Y.H."/>
            <person name="Gao G."/>
            <person name="Schijlen E.G.W.M."/>
            <person name="Guo X."/>
            <person name="Momin A.A."/>
            <person name="Negrao S."/>
            <person name="Al-Babili S."/>
            <person name="Gehring C."/>
            <person name="Roessner U."/>
            <person name="Jung C."/>
            <person name="Murphy K."/>
            <person name="Arold S.T."/>
            <person name="Gojobori T."/>
            <person name="van der Linden C.G."/>
            <person name="van Loo E.N."/>
            <person name="Jellen E.N."/>
            <person name="Maughan P.J."/>
            <person name="Tester M."/>
        </authorList>
    </citation>
    <scope>NUCLEOTIDE SEQUENCE [LARGE SCALE GENOMIC DNA]</scope>
    <source>
        <strain evidence="5">cv. PI 614886</strain>
    </source>
</reference>
<organism evidence="5 6">
    <name type="scientific">Chenopodium quinoa</name>
    <name type="common">Quinoa</name>
    <dbReference type="NCBI Taxonomy" id="63459"/>
    <lineage>
        <taxon>Eukaryota</taxon>
        <taxon>Viridiplantae</taxon>
        <taxon>Streptophyta</taxon>
        <taxon>Embryophyta</taxon>
        <taxon>Tracheophyta</taxon>
        <taxon>Spermatophyta</taxon>
        <taxon>Magnoliopsida</taxon>
        <taxon>eudicotyledons</taxon>
        <taxon>Gunneridae</taxon>
        <taxon>Pentapetalae</taxon>
        <taxon>Caryophyllales</taxon>
        <taxon>Chenopodiaceae</taxon>
        <taxon>Chenopodioideae</taxon>
        <taxon>Atripliceae</taxon>
        <taxon>Chenopodium</taxon>
    </lineage>
</organism>